<dbReference type="PANTHER" id="PTHR24161">
    <property type="entry name" value="ANK_REP_REGION DOMAIN-CONTAINING PROTEIN-RELATED"/>
    <property type="match status" value="1"/>
</dbReference>
<comment type="subcellular location">
    <subcellularLocation>
        <location evidence="1">Membrane</location>
        <topology evidence="1">Multi-pass membrane protein</topology>
    </subcellularLocation>
</comment>
<feature type="repeat" description="ANK" evidence="11">
    <location>
        <begin position="252"/>
        <end position="284"/>
    </location>
</feature>
<feature type="repeat" description="ANK" evidence="11">
    <location>
        <begin position="113"/>
        <end position="146"/>
    </location>
</feature>
<dbReference type="Pfam" id="PF01529">
    <property type="entry name" value="DHHC"/>
    <property type="match status" value="1"/>
</dbReference>
<dbReference type="OrthoDB" id="6781668at2759"/>
<feature type="transmembrane region" description="Helical" evidence="12">
    <location>
        <begin position="398"/>
        <end position="417"/>
    </location>
</feature>
<sequence length="768" mass="84708">MLPSESADSDKLDAVEERTRANDSNNVPTNSGVSQTPSHSKRTLQPPQITKAAIQSKVSVEEATGVTAKTELTQSPNAPEPDNLWIAAQRGELEKLKQLMDAEDVPVDTVDGRGNSILHVAVLGGFIDVVRYLVEEKGANVNIVSKEYDAPPLFWAIFHHRIDALVYLIDHGADPTMRDSTGNSALHAAVHSGSFPILAYLLSTQLSALGNSVDIADSYKMTPLMWACYQSKQDMAELLLNMGASVSCQDQSGKSPLHFALMSSLPSLKIILLAKGADPNLRDFGTSTTDDGTAAAGQSPRELAAAHGMLAVFDGYIRDAAEIRDHRDPGKTLLGRSLRKEIGAVALPLLGLITSLGAMSIYPWFVGLFMGLFVLAAMHYVFRKKIARSKSNFMLQKLPYLSAIFQISALLILYTWLTRVLPVTTRGHIYDHDVPTHKLLNLVFAVMFGSCMNFFYQVVLKDPGYVPRNLSIQSAAPVVRQLALAGNLNTTFFCFTCFNIRPLRSKHCRFCDRCVARFDHHCPWTYTCIGVNNHPQFILFLILLTTGIPVYILLVSHYMDIVFVVYDPIPGRPCYLSDHVCGMFQSDSWTMVTACWIVLNCLWVLFLLLSQLFQIAVGKTTNEMQTGFMRLSERKHKHRHGHQGGPVKRVATRLQTLILGLSGSEPAAASEQDARPPPLSQQSTLGSGELLPQNSQESFALHAMGYSQLKDVDVEKAQNDPYNFGVIDNCLEFWTRAAEGKLAGADWYSAMAITDLPPYQPPAAPQHE</sequence>
<organism evidence="15 16">
    <name type="scientific">Coemansia brasiliensis</name>
    <dbReference type="NCBI Taxonomy" id="2650707"/>
    <lineage>
        <taxon>Eukaryota</taxon>
        <taxon>Fungi</taxon>
        <taxon>Fungi incertae sedis</taxon>
        <taxon>Zoopagomycota</taxon>
        <taxon>Kickxellomycotina</taxon>
        <taxon>Kickxellomycetes</taxon>
        <taxon>Kickxellales</taxon>
        <taxon>Kickxellaceae</taxon>
        <taxon>Coemansia</taxon>
    </lineage>
</organism>
<dbReference type="SMART" id="SM00248">
    <property type="entry name" value="ANK"/>
    <property type="match status" value="5"/>
</dbReference>
<keyword evidence="3 12" id="KW-0812">Transmembrane</keyword>
<evidence type="ECO:0000256" key="5">
    <source>
        <dbReference type="ARBA" id="ARBA00022989"/>
    </source>
</evidence>
<protein>
    <recommendedName>
        <fullName evidence="12">Palmitoyltransferase</fullName>
        <ecNumber evidence="12">2.3.1.225</ecNumber>
    </recommendedName>
</protein>
<comment type="caution">
    <text evidence="15">The sequence shown here is derived from an EMBL/GenBank/DDBJ whole genome shotgun (WGS) entry which is preliminary data.</text>
</comment>
<feature type="transmembrane region" description="Helical" evidence="12">
    <location>
        <begin position="537"/>
        <end position="559"/>
    </location>
</feature>
<evidence type="ECO:0000313" key="16">
    <source>
        <dbReference type="Proteomes" id="UP001139887"/>
    </source>
</evidence>
<feature type="domain" description="Palmitoyltransferase DHHC" evidence="14">
    <location>
        <begin position="493"/>
        <end position="625"/>
    </location>
</feature>
<dbReference type="PANTHER" id="PTHR24161:SF85">
    <property type="entry name" value="PALMITOYLTRANSFERASE HIP14"/>
    <property type="match status" value="1"/>
</dbReference>
<feature type="transmembrane region" description="Helical" evidence="12">
    <location>
        <begin position="364"/>
        <end position="382"/>
    </location>
</feature>
<feature type="transmembrane region" description="Helical" evidence="12">
    <location>
        <begin position="439"/>
        <end position="459"/>
    </location>
</feature>
<evidence type="ECO:0000256" key="6">
    <source>
        <dbReference type="ARBA" id="ARBA00023043"/>
    </source>
</evidence>
<dbReference type="SUPFAM" id="SSF48403">
    <property type="entry name" value="Ankyrin repeat"/>
    <property type="match status" value="1"/>
</dbReference>
<evidence type="ECO:0000256" key="1">
    <source>
        <dbReference type="ARBA" id="ARBA00004141"/>
    </source>
</evidence>
<dbReference type="PROSITE" id="PS50216">
    <property type="entry name" value="DHHC"/>
    <property type="match status" value="1"/>
</dbReference>
<keyword evidence="7 12" id="KW-0472">Membrane</keyword>
<dbReference type="EMBL" id="JANBUW010000006">
    <property type="protein sequence ID" value="KAJ2852072.1"/>
    <property type="molecule type" value="Genomic_DNA"/>
</dbReference>
<dbReference type="GO" id="GO:0016020">
    <property type="term" value="C:membrane"/>
    <property type="evidence" value="ECO:0007669"/>
    <property type="project" value="UniProtKB-SubCell"/>
</dbReference>
<accession>A0A9W8IB02</accession>
<dbReference type="InterPro" id="IPR036770">
    <property type="entry name" value="Ankyrin_rpt-contain_sf"/>
</dbReference>
<evidence type="ECO:0000256" key="9">
    <source>
        <dbReference type="ARBA" id="ARBA00023288"/>
    </source>
</evidence>
<proteinExistence type="inferred from homology"/>
<evidence type="ECO:0000256" key="3">
    <source>
        <dbReference type="ARBA" id="ARBA00022692"/>
    </source>
</evidence>
<keyword evidence="5 12" id="KW-1133">Transmembrane helix</keyword>
<dbReference type="EC" id="2.3.1.225" evidence="12"/>
<feature type="transmembrane region" description="Helical" evidence="12">
    <location>
        <begin position="589"/>
        <end position="609"/>
    </location>
</feature>
<keyword evidence="12 15" id="KW-0808">Transferase</keyword>
<evidence type="ECO:0000256" key="4">
    <source>
        <dbReference type="ARBA" id="ARBA00022737"/>
    </source>
</evidence>
<evidence type="ECO:0000256" key="2">
    <source>
        <dbReference type="ARBA" id="ARBA00010104"/>
    </source>
</evidence>
<keyword evidence="16" id="KW-1185">Reference proteome</keyword>
<feature type="repeat" description="ANK" evidence="11">
    <location>
        <begin position="219"/>
        <end position="251"/>
    </location>
</feature>
<comment type="similarity">
    <text evidence="2">Belongs to the DHHC palmitoyltransferase family. AKR/ZDHHC17 subfamily.</text>
</comment>
<evidence type="ECO:0000256" key="10">
    <source>
        <dbReference type="ARBA" id="ARBA00048048"/>
    </source>
</evidence>
<name>A0A9W8IB02_9FUNG</name>
<gene>
    <name evidence="15" type="primary">AKR1</name>
    <name evidence="15" type="ORF">IWW36_000651</name>
</gene>
<dbReference type="Gene3D" id="1.25.40.20">
    <property type="entry name" value="Ankyrin repeat-containing domain"/>
    <property type="match status" value="2"/>
</dbReference>
<feature type="region of interest" description="Disordered" evidence="13">
    <location>
        <begin position="667"/>
        <end position="688"/>
    </location>
</feature>
<keyword evidence="6 11" id="KW-0040">ANK repeat</keyword>
<comment type="domain">
    <text evidence="12">The DHHC domain is required for palmitoyltransferase activity.</text>
</comment>
<dbReference type="PROSITE" id="PS50088">
    <property type="entry name" value="ANK_REPEAT"/>
    <property type="match status" value="3"/>
</dbReference>
<comment type="catalytic activity">
    <reaction evidence="10 12">
        <text>L-cysteinyl-[protein] + hexadecanoyl-CoA = S-hexadecanoyl-L-cysteinyl-[protein] + CoA</text>
        <dbReference type="Rhea" id="RHEA:36683"/>
        <dbReference type="Rhea" id="RHEA-COMP:10131"/>
        <dbReference type="Rhea" id="RHEA-COMP:11032"/>
        <dbReference type="ChEBI" id="CHEBI:29950"/>
        <dbReference type="ChEBI" id="CHEBI:57287"/>
        <dbReference type="ChEBI" id="CHEBI:57379"/>
        <dbReference type="ChEBI" id="CHEBI:74151"/>
        <dbReference type="EC" id="2.3.1.225"/>
    </reaction>
</comment>
<evidence type="ECO:0000256" key="8">
    <source>
        <dbReference type="ARBA" id="ARBA00023139"/>
    </source>
</evidence>
<reference evidence="15" key="1">
    <citation type="submission" date="2022-07" db="EMBL/GenBank/DDBJ databases">
        <title>Phylogenomic reconstructions and comparative analyses of Kickxellomycotina fungi.</title>
        <authorList>
            <person name="Reynolds N.K."/>
            <person name="Stajich J.E."/>
            <person name="Barry K."/>
            <person name="Grigoriev I.V."/>
            <person name="Crous P."/>
            <person name="Smith M.E."/>
        </authorList>
    </citation>
    <scope>NUCLEOTIDE SEQUENCE</scope>
    <source>
        <strain evidence="15">NRRL 1566</strain>
    </source>
</reference>
<feature type="compositionally biased region" description="Polar residues" evidence="13">
    <location>
        <begin position="22"/>
        <end position="48"/>
    </location>
</feature>
<keyword evidence="9" id="KW-0449">Lipoprotein</keyword>
<keyword evidence="4" id="KW-0677">Repeat</keyword>
<feature type="compositionally biased region" description="Basic and acidic residues" evidence="13">
    <location>
        <begin position="8"/>
        <end position="21"/>
    </location>
</feature>
<dbReference type="InterPro" id="IPR001594">
    <property type="entry name" value="Palmitoyltrfase_DHHC"/>
</dbReference>
<evidence type="ECO:0000313" key="15">
    <source>
        <dbReference type="EMBL" id="KAJ2852072.1"/>
    </source>
</evidence>
<evidence type="ECO:0000259" key="14">
    <source>
        <dbReference type="Pfam" id="PF01529"/>
    </source>
</evidence>
<feature type="region of interest" description="Disordered" evidence="13">
    <location>
        <begin position="1"/>
        <end position="57"/>
    </location>
</feature>
<dbReference type="InterPro" id="IPR002110">
    <property type="entry name" value="Ankyrin_rpt"/>
</dbReference>
<dbReference type="PROSITE" id="PS50297">
    <property type="entry name" value="ANK_REP_REGION"/>
    <property type="match status" value="3"/>
</dbReference>
<keyword evidence="12 15" id="KW-0012">Acyltransferase</keyword>
<dbReference type="AlphaFoldDB" id="A0A9W8IB02"/>
<dbReference type="Pfam" id="PF12796">
    <property type="entry name" value="Ank_2"/>
    <property type="match status" value="2"/>
</dbReference>
<dbReference type="Proteomes" id="UP001139887">
    <property type="component" value="Unassembled WGS sequence"/>
</dbReference>
<evidence type="ECO:0000256" key="12">
    <source>
        <dbReference type="RuleBase" id="RU079119"/>
    </source>
</evidence>
<evidence type="ECO:0000256" key="13">
    <source>
        <dbReference type="SAM" id="MobiDB-lite"/>
    </source>
</evidence>
<evidence type="ECO:0000256" key="11">
    <source>
        <dbReference type="PROSITE-ProRule" id="PRU00023"/>
    </source>
</evidence>
<evidence type="ECO:0000256" key="7">
    <source>
        <dbReference type="ARBA" id="ARBA00023136"/>
    </source>
</evidence>
<dbReference type="GO" id="GO:0019706">
    <property type="term" value="F:protein-cysteine S-palmitoyltransferase activity"/>
    <property type="evidence" value="ECO:0007669"/>
    <property type="project" value="UniProtKB-EC"/>
</dbReference>
<keyword evidence="8" id="KW-0564">Palmitate</keyword>